<accession>A0A7J9HUP0</accession>
<dbReference type="AlphaFoldDB" id="A0A7J9HUP0"/>
<evidence type="ECO:0000313" key="2">
    <source>
        <dbReference type="Proteomes" id="UP000593560"/>
    </source>
</evidence>
<comment type="caution">
    <text evidence="1">The sequence shown here is derived from an EMBL/GenBank/DDBJ whole genome shotgun (WGS) entry which is preliminary data.</text>
</comment>
<dbReference type="InterPro" id="IPR029063">
    <property type="entry name" value="SAM-dependent_MTases_sf"/>
</dbReference>
<gene>
    <name evidence="1" type="ORF">Gohar_027414</name>
</gene>
<protein>
    <submittedName>
        <fullName evidence="1">Uncharacterized protein</fullName>
    </submittedName>
</protein>
<dbReference type="Proteomes" id="UP000593560">
    <property type="component" value="Unassembled WGS sequence"/>
</dbReference>
<proteinExistence type="predicted"/>
<evidence type="ECO:0000313" key="1">
    <source>
        <dbReference type="EMBL" id="MBA0813577.1"/>
    </source>
</evidence>
<reference evidence="1 2" key="1">
    <citation type="journal article" date="2019" name="Genome Biol. Evol.">
        <title>Insights into the evolution of the New World diploid cottons (Gossypium, subgenus Houzingenia) based on genome sequencing.</title>
        <authorList>
            <person name="Grover C.E."/>
            <person name="Arick M.A. 2nd"/>
            <person name="Thrash A."/>
            <person name="Conover J.L."/>
            <person name="Sanders W.S."/>
            <person name="Peterson D.G."/>
            <person name="Frelichowski J.E."/>
            <person name="Scheffler J.A."/>
            <person name="Scheffler B.E."/>
            <person name="Wendel J.F."/>
        </authorList>
    </citation>
    <scope>NUCLEOTIDE SEQUENCE [LARGE SCALE GENOMIC DNA]</scope>
    <source>
        <strain evidence="1">0</strain>
        <tissue evidence="1">Leaf</tissue>
    </source>
</reference>
<name>A0A7J9HUP0_9ROSI</name>
<keyword evidence="2" id="KW-1185">Reference proteome</keyword>
<dbReference type="OrthoDB" id="1606438at2759"/>
<organism evidence="1 2">
    <name type="scientific">Gossypium harknessii</name>
    <dbReference type="NCBI Taxonomy" id="34285"/>
    <lineage>
        <taxon>Eukaryota</taxon>
        <taxon>Viridiplantae</taxon>
        <taxon>Streptophyta</taxon>
        <taxon>Embryophyta</taxon>
        <taxon>Tracheophyta</taxon>
        <taxon>Spermatophyta</taxon>
        <taxon>Magnoliopsida</taxon>
        <taxon>eudicotyledons</taxon>
        <taxon>Gunneridae</taxon>
        <taxon>Pentapetalae</taxon>
        <taxon>rosids</taxon>
        <taxon>malvids</taxon>
        <taxon>Malvales</taxon>
        <taxon>Malvaceae</taxon>
        <taxon>Malvoideae</taxon>
        <taxon>Gossypium</taxon>
    </lineage>
</organism>
<dbReference type="Gene3D" id="3.40.50.150">
    <property type="entry name" value="Vaccinia Virus protein VP39"/>
    <property type="match status" value="1"/>
</dbReference>
<sequence length="64" mass="7232">MMSEEAKGNAAKFISQMDLHMATQFGGKQRTEKQLKSMAVDAGFSSFQLKCLVFNMIAVMEFYK</sequence>
<dbReference type="EMBL" id="JABFAD010000011">
    <property type="protein sequence ID" value="MBA0813577.1"/>
    <property type="molecule type" value="Genomic_DNA"/>
</dbReference>